<keyword evidence="1" id="KW-1015">Disulfide bond</keyword>
<keyword evidence="5" id="KW-1185">Reference proteome</keyword>
<dbReference type="Gene3D" id="2.40.10.10">
    <property type="entry name" value="Trypsin-like serine proteases"/>
    <property type="match status" value="1"/>
</dbReference>
<dbReference type="GO" id="GO:0004252">
    <property type="term" value="F:serine-type endopeptidase activity"/>
    <property type="evidence" value="ECO:0007669"/>
    <property type="project" value="InterPro"/>
</dbReference>
<dbReference type="AlphaFoldDB" id="A0A9P0DT28"/>
<sequence>MFKPPKFSIAESDSAATDYVLFKARLLEATPCGQRFLASNSTASGPATFGTYPWQAYLRNTTNTYAGSGVLIDSFHVLTAAHKVYRNVPAPSAVTVLMGVWNPANLVNIQSSTVARIEVHESFDASTLRNDIAILTLTQPIVLGIYANINTACLAPMGTSYVGQTCAVSGWGQSSFTVLDAPTNPQRQVFVAITDYNTCRTSFSQANLLANNVDRYLDPAGEICAGGVSMIDACTVGIDKGVC</sequence>
<dbReference type="Pfam" id="PF00089">
    <property type="entry name" value="Trypsin"/>
    <property type="match status" value="1"/>
</dbReference>
<dbReference type="InterPro" id="IPR043504">
    <property type="entry name" value="Peptidase_S1_PA_chymotrypsin"/>
</dbReference>
<dbReference type="OrthoDB" id="6656697at2759"/>
<dbReference type="GO" id="GO:0006508">
    <property type="term" value="P:proteolysis"/>
    <property type="evidence" value="ECO:0007669"/>
    <property type="project" value="InterPro"/>
</dbReference>
<dbReference type="Proteomes" id="UP001153737">
    <property type="component" value="Chromosome 6"/>
</dbReference>
<dbReference type="InterPro" id="IPR009003">
    <property type="entry name" value="Peptidase_S1_PA"/>
</dbReference>
<name>A0A9P0DT28_PHACE</name>
<protein>
    <recommendedName>
        <fullName evidence="3">Peptidase S1 domain-containing protein</fullName>
    </recommendedName>
</protein>
<reference evidence="4" key="2">
    <citation type="submission" date="2022-10" db="EMBL/GenBank/DDBJ databases">
        <authorList>
            <consortium name="ENA_rothamsted_submissions"/>
            <consortium name="culmorum"/>
            <person name="King R."/>
        </authorList>
    </citation>
    <scope>NUCLEOTIDE SEQUENCE</scope>
</reference>
<dbReference type="EMBL" id="OU896712">
    <property type="protein sequence ID" value="CAH1173862.1"/>
    <property type="molecule type" value="Genomic_DNA"/>
</dbReference>
<dbReference type="PANTHER" id="PTHR24256">
    <property type="entry name" value="TRYPTASE-RELATED"/>
    <property type="match status" value="1"/>
</dbReference>
<dbReference type="InterPro" id="IPR051487">
    <property type="entry name" value="Ser/Thr_Proteases_Immune/Dev"/>
</dbReference>
<comment type="similarity">
    <text evidence="2">Belongs to the peptidase S1 family. CLIP subfamily.</text>
</comment>
<evidence type="ECO:0000256" key="1">
    <source>
        <dbReference type="ARBA" id="ARBA00023157"/>
    </source>
</evidence>
<evidence type="ECO:0000313" key="5">
    <source>
        <dbReference type="Proteomes" id="UP001153737"/>
    </source>
</evidence>
<dbReference type="PROSITE" id="PS50240">
    <property type="entry name" value="TRYPSIN_DOM"/>
    <property type="match status" value="1"/>
</dbReference>
<dbReference type="InterPro" id="IPR001254">
    <property type="entry name" value="Trypsin_dom"/>
</dbReference>
<proteinExistence type="inferred from homology"/>
<feature type="domain" description="Peptidase S1" evidence="3">
    <location>
        <begin position="42"/>
        <end position="243"/>
    </location>
</feature>
<gene>
    <name evidence="4" type="ORF">PHAECO_LOCUS9882</name>
</gene>
<evidence type="ECO:0000259" key="3">
    <source>
        <dbReference type="PROSITE" id="PS50240"/>
    </source>
</evidence>
<accession>A0A9P0DT28</accession>
<evidence type="ECO:0000313" key="4">
    <source>
        <dbReference type="EMBL" id="CAH1173862.1"/>
    </source>
</evidence>
<reference evidence="4" key="1">
    <citation type="submission" date="2022-01" db="EMBL/GenBank/DDBJ databases">
        <authorList>
            <person name="King R."/>
        </authorList>
    </citation>
    <scope>NUCLEOTIDE SEQUENCE</scope>
</reference>
<dbReference type="SMART" id="SM00020">
    <property type="entry name" value="Tryp_SPc"/>
    <property type="match status" value="1"/>
</dbReference>
<organism evidence="4 5">
    <name type="scientific">Phaedon cochleariae</name>
    <name type="common">Mustard beetle</name>
    <dbReference type="NCBI Taxonomy" id="80249"/>
    <lineage>
        <taxon>Eukaryota</taxon>
        <taxon>Metazoa</taxon>
        <taxon>Ecdysozoa</taxon>
        <taxon>Arthropoda</taxon>
        <taxon>Hexapoda</taxon>
        <taxon>Insecta</taxon>
        <taxon>Pterygota</taxon>
        <taxon>Neoptera</taxon>
        <taxon>Endopterygota</taxon>
        <taxon>Coleoptera</taxon>
        <taxon>Polyphaga</taxon>
        <taxon>Cucujiformia</taxon>
        <taxon>Chrysomeloidea</taxon>
        <taxon>Chrysomelidae</taxon>
        <taxon>Chrysomelinae</taxon>
        <taxon>Chrysomelini</taxon>
        <taxon>Phaedon</taxon>
    </lineage>
</organism>
<evidence type="ECO:0000256" key="2">
    <source>
        <dbReference type="ARBA" id="ARBA00024195"/>
    </source>
</evidence>
<dbReference type="SUPFAM" id="SSF50494">
    <property type="entry name" value="Trypsin-like serine proteases"/>
    <property type="match status" value="1"/>
</dbReference>